<keyword evidence="12" id="KW-1185">Reference proteome</keyword>
<dbReference type="GO" id="GO:0006935">
    <property type="term" value="P:chemotaxis"/>
    <property type="evidence" value="ECO:0007669"/>
    <property type="project" value="UniProtKB-KW"/>
</dbReference>
<evidence type="ECO:0000256" key="3">
    <source>
        <dbReference type="PROSITE-ProRule" id="PRU00284"/>
    </source>
</evidence>
<evidence type="ECO:0000259" key="7">
    <source>
        <dbReference type="PROSITE" id="PS50111"/>
    </source>
</evidence>
<dbReference type="EMBL" id="PDKM01000001">
    <property type="protein sequence ID" value="RXK10927.1"/>
    <property type="molecule type" value="Genomic_DNA"/>
</dbReference>
<protein>
    <submittedName>
        <fullName evidence="10">Chemotaxis protein</fullName>
    </submittedName>
    <submittedName>
        <fullName evidence="9">NIT sensor-containing MCP-domain signal transduction protein</fullName>
    </submittedName>
</protein>
<evidence type="ECO:0000313" key="10">
    <source>
        <dbReference type="EMBL" id="RXK10927.1"/>
    </source>
</evidence>
<dbReference type="EMBL" id="CP031217">
    <property type="protein sequence ID" value="AXH11800.1"/>
    <property type="molecule type" value="Genomic_DNA"/>
</dbReference>
<feature type="transmembrane region" description="Helical" evidence="6">
    <location>
        <begin position="12"/>
        <end position="31"/>
    </location>
</feature>
<comment type="similarity">
    <text evidence="2">Belongs to the methyl-accepting chemotaxis (MCP) protein family.</text>
</comment>
<evidence type="ECO:0000313" key="11">
    <source>
        <dbReference type="Proteomes" id="UP000253850"/>
    </source>
</evidence>
<feature type="coiled-coil region" evidence="4">
    <location>
        <begin position="462"/>
        <end position="542"/>
    </location>
</feature>
<organism evidence="10 12">
    <name type="scientific">Halarcobacter bivalviorum</name>
    <dbReference type="NCBI Taxonomy" id="663364"/>
    <lineage>
        <taxon>Bacteria</taxon>
        <taxon>Pseudomonadati</taxon>
        <taxon>Campylobacterota</taxon>
        <taxon>Epsilonproteobacteria</taxon>
        <taxon>Campylobacterales</taxon>
        <taxon>Arcobacteraceae</taxon>
        <taxon>Halarcobacter</taxon>
    </lineage>
</organism>
<keyword evidence="6" id="KW-0812">Transmembrane</keyword>
<evidence type="ECO:0000256" key="2">
    <source>
        <dbReference type="ARBA" id="ARBA00029447"/>
    </source>
</evidence>
<evidence type="ECO:0000256" key="4">
    <source>
        <dbReference type="SAM" id="Coils"/>
    </source>
</evidence>
<evidence type="ECO:0000256" key="1">
    <source>
        <dbReference type="ARBA" id="ARBA00022500"/>
    </source>
</evidence>
<dbReference type="GO" id="GO:0005886">
    <property type="term" value="C:plasma membrane"/>
    <property type="evidence" value="ECO:0007669"/>
    <property type="project" value="TreeGrafter"/>
</dbReference>
<dbReference type="PROSITE" id="PS50885">
    <property type="entry name" value="HAMP"/>
    <property type="match status" value="1"/>
</dbReference>
<dbReference type="PRINTS" id="PR00260">
    <property type="entry name" value="CHEMTRNSDUCR"/>
</dbReference>
<dbReference type="PANTHER" id="PTHR43531">
    <property type="entry name" value="PROTEIN ICFG"/>
    <property type="match status" value="1"/>
</dbReference>
<dbReference type="InterPro" id="IPR004090">
    <property type="entry name" value="Chemotax_Me-accpt_rcpt"/>
</dbReference>
<feature type="compositionally biased region" description="Basic and acidic residues" evidence="5">
    <location>
        <begin position="770"/>
        <end position="787"/>
    </location>
</feature>
<evidence type="ECO:0000313" key="9">
    <source>
        <dbReference type="EMBL" id="AXH11800.1"/>
    </source>
</evidence>
<dbReference type="Gene3D" id="1.20.120.1530">
    <property type="match status" value="1"/>
</dbReference>
<evidence type="ECO:0000256" key="6">
    <source>
        <dbReference type="SAM" id="Phobius"/>
    </source>
</evidence>
<dbReference type="Proteomes" id="UP000289193">
    <property type="component" value="Unassembled WGS sequence"/>
</dbReference>
<dbReference type="InterPro" id="IPR003660">
    <property type="entry name" value="HAMP_dom"/>
</dbReference>
<feature type="domain" description="HAMP" evidence="8">
    <location>
        <begin position="395"/>
        <end position="442"/>
    </location>
</feature>
<reference evidence="10 12" key="1">
    <citation type="submission" date="2017-10" db="EMBL/GenBank/DDBJ databases">
        <title>Genomics of the genus Arcobacter.</title>
        <authorList>
            <person name="Perez-Cataluna A."/>
            <person name="Figueras M.J."/>
        </authorList>
    </citation>
    <scope>NUCLEOTIDE SEQUENCE [LARGE SCALE GENOMIC DNA]</scope>
    <source>
        <strain evidence="10 12">CECT 7835</strain>
    </source>
</reference>
<dbReference type="AlphaFoldDB" id="A0AAX2ABB1"/>
<keyword evidence="3" id="KW-0807">Transducer</keyword>
<dbReference type="RefSeq" id="WP_114838662.1">
    <property type="nucleotide sequence ID" value="NZ_CP031217.1"/>
</dbReference>
<dbReference type="PANTHER" id="PTHR43531:SF11">
    <property type="entry name" value="METHYL-ACCEPTING CHEMOTAXIS PROTEIN 3"/>
    <property type="match status" value="1"/>
</dbReference>
<dbReference type="KEGG" id="hbv:ABIV_0787"/>
<dbReference type="Gene3D" id="1.10.287.950">
    <property type="entry name" value="Methyl-accepting chemotaxis protein"/>
    <property type="match status" value="1"/>
</dbReference>
<evidence type="ECO:0000313" key="12">
    <source>
        <dbReference type="Proteomes" id="UP000289193"/>
    </source>
</evidence>
<sequence>MLSKLSIKQKLILIMSIPLCIVILLAAKLGYNSFMYYSNLKSLDNVIVLSTKIGALVHETQKERGMTAGYLGSKGNKFHDKLPGQRELTNTRLNEMKSYLASFNAKAYSQEFNENLDKSLEMLTNLSSIRSKVTGLNIPASEAIGYYTKVNTSLLNTISSITKLSTNAKVSQDVIAYLNFLLSKERAGIERAVGTNTFARDNFGEGMKAKFYTLIAAQNAYMDSFLKITDESSKEFYNNTVKGKAIDEVNRMREIALFKGLDSNFGVDSSYWFATITDKINLLKEVENYIAEHLIETIDEEMNNATFEVILFGILSAIGVILTLVLARTIAFTILLDVDLVRKGLDDFFAFINFEKDDIHLEVVHSDDELGKMSRLINENINKTKANIQADKKLIENTIEVANKINKGHLDSRITHDSNNPALSELKNIINEMLHTLNENFENIMKVLNSYSKLDFRPQLQENDLEGIIKELEDDVNILRNVITETLIENKRSGLILSQNANTLTRNMDEIANAANSQAASLEETAAALEEITANIKNNTETTVKMAEYGDKVKHSVLTGQSLANNTAKSMEDINAQTTAINEAITVIDQIAFQTNILSLNAAVEAATAGEAGKGFAVVAGEVRNLANRSAEAAKEIKDLVENAQLKTNEGKKIATDMINGYDELNKNISNTIQLIEDVTTASKEQSAGMVQINDAVNNLDKITQENAQNASQADTIAQKTLEISNMIIDHADAKEFDGKDEIRIRKSTTDLTYNGQEKRAIEKVIKKEHPTYKEAPKPIKPKEIKATKSSGDDEWESF</sequence>
<gene>
    <name evidence="9" type="ORF">ABIV_0787</name>
    <name evidence="10" type="ORF">CRV05_00715</name>
</gene>
<keyword evidence="6" id="KW-1133">Transmembrane helix</keyword>
<name>A0AAX2ABB1_9BACT</name>
<dbReference type="Pfam" id="PF00015">
    <property type="entry name" value="MCPsignal"/>
    <property type="match status" value="1"/>
</dbReference>
<dbReference type="GO" id="GO:0007165">
    <property type="term" value="P:signal transduction"/>
    <property type="evidence" value="ECO:0007669"/>
    <property type="project" value="UniProtKB-KW"/>
</dbReference>
<dbReference type="InterPro" id="IPR013587">
    <property type="entry name" value="Nitrate/nitrite_sensing"/>
</dbReference>
<evidence type="ECO:0000256" key="5">
    <source>
        <dbReference type="SAM" id="MobiDB-lite"/>
    </source>
</evidence>
<dbReference type="Pfam" id="PF08376">
    <property type="entry name" value="NIT"/>
    <property type="match status" value="1"/>
</dbReference>
<dbReference type="GO" id="GO:0004888">
    <property type="term" value="F:transmembrane signaling receptor activity"/>
    <property type="evidence" value="ECO:0007669"/>
    <property type="project" value="InterPro"/>
</dbReference>
<evidence type="ECO:0000259" key="8">
    <source>
        <dbReference type="PROSITE" id="PS50885"/>
    </source>
</evidence>
<feature type="coiled-coil region" evidence="4">
    <location>
        <begin position="623"/>
        <end position="650"/>
    </location>
</feature>
<dbReference type="SMART" id="SM00283">
    <property type="entry name" value="MA"/>
    <property type="match status" value="1"/>
</dbReference>
<dbReference type="Proteomes" id="UP000253850">
    <property type="component" value="Chromosome"/>
</dbReference>
<dbReference type="SUPFAM" id="SSF58104">
    <property type="entry name" value="Methyl-accepting chemotaxis protein (MCP) signaling domain"/>
    <property type="match status" value="1"/>
</dbReference>
<feature type="region of interest" description="Disordered" evidence="5">
    <location>
        <begin position="770"/>
        <end position="799"/>
    </location>
</feature>
<keyword evidence="6" id="KW-0472">Membrane</keyword>
<dbReference type="InterPro" id="IPR004089">
    <property type="entry name" value="MCPsignal_dom"/>
</dbReference>
<keyword evidence="1" id="KW-0145">Chemotaxis</keyword>
<dbReference type="CDD" id="cd11386">
    <property type="entry name" value="MCP_signal"/>
    <property type="match status" value="1"/>
</dbReference>
<keyword evidence="4" id="KW-0175">Coiled coil</keyword>
<proteinExistence type="inferred from homology"/>
<dbReference type="PROSITE" id="PS50111">
    <property type="entry name" value="CHEMOTAXIS_TRANSDUC_2"/>
    <property type="match status" value="1"/>
</dbReference>
<feature type="domain" description="Methyl-accepting transducer" evidence="7">
    <location>
        <begin position="493"/>
        <end position="715"/>
    </location>
</feature>
<reference evidence="9 11" key="2">
    <citation type="submission" date="2018-07" db="EMBL/GenBank/DDBJ databases">
        <title>Complete genome of the Arcobacter bivalviorum type strain LMG 26154.</title>
        <authorList>
            <person name="Miller W.G."/>
            <person name="Yee E."/>
            <person name="Bono J.L."/>
        </authorList>
    </citation>
    <scope>NUCLEOTIDE SEQUENCE [LARGE SCALE GENOMIC DNA]</scope>
    <source>
        <strain evidence="9 11">LMG 26154</strain>
    </source>
</reference>
<accession>A0AAX2ABB1</accession>
<dbReference type="InterPro" id="IPR051310">
    <property type="entry name" value="MCP_chemotaxis"/>
</dbReference>
<feature type="transmembrane region" description="Helical" evidence="6">
    <location>
        <begin position="309"/>
        <end position="336"/>
    </location>
</feature>